<sequence>MRIPLVLAHALLALCSSPDRDRNSAPDQPKDVRYIKSPNGAGIRYKENGLCETTPGVKSYSGYIDVNPGVHMFFWFFESRSDPAHDPVTLWQNGGPGADSLIGLFEELGPCFVTNDTKTHLREWSWNKNSNLLFLSQPVGTGFSYALSKEGYQDSFGAILENFTNDTTEYGRFHYFDTVTHDTSTLNAPVAWECLQALYGALPALLDDTVKSTDFIFWAESYGGHFGPAFAKEFYEQNQKIDEQKQTRRKLNFKAFGLVNACIDYQIQEKFLLEFTQPENNPYGLKLINDTIYDHGKFALERSGGCQDNLYYCVEYQLEKAPESWIRYQCSLAQFVCQNSVESLYYTFGGDHGPYDIRTCDGRDGPPSLGWRRLLNTSSVQNALGVDLNYTDKYNEDIYNAFSLSGDFGLSYLPQIEELLKYDIQIAFMYGDADYICCWTGGEAVSLNASWEKAEEFKKAGYAKLVVDGREYGEVRQVGKFSFTRVWESGHEVPYFQPEAAFAIYNRSASGLDIATGTIVTNGNGNYATEGPTNSTYRRVIEKPEKCPKGGYPDW</sequence>
<name>N1PSQ3_DOTSN</name>
<proteinExistence type="inferred from homology"/>
<keyword evidence="5" id="KW-0325">Glycoprotein</keyword>
<accession>N1PSQ3</accession>
<dbReference type="OrthoDB" id="443318at2759"/>
<dbReference type="HOGENOM" id="CLU_008523_10_3_1"/>
<dbReference type="MEROPS" id="S10.016"/>
<reference evidence="8" key="1">
    <citation type="journal article" date="2012" name="PLoS Genet.">
        <title>The genomes of the fungal plant pathogens Cladosporium fulvum and Dothistroma septosporum reveal adaptation to different hosts and lifestyles but also signatures of common ancestry.</title>
        <authorList>
            <person name="de Wit P.J.G.M."/>
            <person name="van der Burgt A."/>
            <person name="Oekmen B."/>
            <person name="Stergiopoulos I."/>
            <person name="Abd-Elsalam K.A."/>
            <person name="Aerts A.L."/>
            <person name="Bahkali A.H."/>
            <person name="Beenen H.G."/>
            <person name="Chettri P."/>
            <person name="Cox M.P."/>
            <person name="Datema E."/>
            <person name="de Vries R.P."/>
            <person name="Dhillon B."/>
            <person name="Ganley A.R."/>
            <person name="Griffiths S.A."/>
            <person name="Guo Y."/>
            <person name="Hamelin R.C."/>
            <person name="Henrissat B."/>
            <person name="Kabir M.S."/>
            <person name="Jashni M.K."/>
            <person name="Kema G."/>
            <person name="Klaubauf S."/>
            <person name="Lapidus A."/>
            <person name="Levasseur A."/>
            <person name="Lindquist E."/>
            <person name="Mehrabi R."/>
            <person name="Ohm R.A."/>
            <person name="Owen T.J."/>
            <person name="Salamov A."/>
            <person name="Schwelm A."/>
            <person name="Schijlen E."/>
            <person name="Sun H."/>
            <person name="van den Burg H.A."/>
            <person name="van Ham R.C.H.J."/>
            <person name="Zhang S."/>
            <person name="Goodwin S.B."/>
            <person name="Grigoriev I.V."/>
            <person name="Collemare J."/>
            <person name="Bradshaw R.E."/>
        </authorList>
    </citation>
    <scope>NUCLEOTIDE SEQUENCE [LARGE SCALE GENOMIC DNA]</scope>
    <source>
        <strain evidence="8">NZE10 / CBS 128990</strain>
    </source>
</reference>
<dbReference type="Pfam" id="PF00450">
    <property type="entry name" value="Peptidase_S10"/>
    <property type="match status" value="1"/>
</dbReference>
<keyword evidence="6" id="KW-0732">Signal</keyword>
<dbReference type="PRINTS" id="PR00724">
    <property type="entry name" value="CRBOXYPTASEC"/>
</dbReference>
<evidence type="ECO:0008006" key="9">
    <source>
        <dbReference type="Google" id="ProtNLM"/>
    </source>
</evidence>
<keyword evidence="8" id="KW-1185">Reference proteome</keyword>
<dbReference type="InterPro" id="IPR029058">
    <property type="entry name" value="AB_hydrolase_fold"/>
</dbReference>
<evidence type="ECO:0000256" key="3">
    <source>
        <dbReference type="ARBA" id="ARBA00022670"/>
    </source>
</evidence>
<dbReference type="PANTHER" id="PTHR11802:SF131">
    <property type="entry name" value="CARBOXYPEPTIDASE"/>
    <property type="match status" value="1"/>
</dbReference>
<keyword evidence="2" id="KW-0121">Carboxypeptidase</keyword>
<organism evidence="7 8">
    <name type="scientific">Dothistroma septosporum (strain NZE10 / CBS 128990)</name>
    <name type="common">Red band needle blight fungus</name>
    <name type="synonym">Mycosphaerella pini</name>
    <dbReference type="NCBI Taxonomy" id="675120"/>
    <lineage>
        <taxon>Eukaryota</taxon>
        <taxon>Fungi</taxon>
        <taxon>Dikarya</taxon>
        <taxon>Ascomycota</taxon>
        <taxon>Pezizomycotina</taxon>
        <taxon>Dothideomycetes</taxon>
        <taxon>Dothideomycetidae</taxon>
        <taxon>Mycosphaerellales</taxon>
        <taxon>Mycosphaerellaceae</taxon>
        <taxon>Dothistroma</taxon>
    </lineage>
</organism>
<evidence type="ECO:0000256" key="2">
    <source>
        <dbReference type="ARBA" id="ARBA00022645"/>
    </source>
</evidence>
<evidence type="ECO:0000256" key="4">
    <source>
        <dbReference type="ARBA" id="ARBA00022801"/>
    </source>
</evidence>
<dbReference type="Gene3D" id="3.40.50.1820">
    <property type="entry name" value="alpha/beta hydrolase"/>
    <property type="match status" value="1"/>
</dbReference>
<dbReference type="eggNOG" id="KOG1282">
    <property type="taxonomic scope" value="Eukaryota"/>
</dbReference>
<evidence type="ECO:0000256" key="5">
    <source>
        <dbReference type="ARBA" id="ARBA00023180"/>
    </source>
</evidence>
<feature type="chain" id="PRO_5012384356" description="Carboxypeptidase" evidence="6">
    <location>
        <begin position="16"/>
        <end position="555"/>
    </location>
</feature>
<keyword evidence="4" id="KW-0378">Hydrolase</keyword>
<feature type="signal peptide" evidence="6">
    <location>
        <begin position="1"/>
        <end position="15"/>
    </location>
</feature>
<gene>
    <name evidence="7" type="ORF">DOTSEDRAFT_51568</name>
</gene>
<dbReference type="AlphaFoldDB" id="N1PSQ3"/>
<dbReference type="PANTHER" id="PTHR11802">
    <property type="entry name" value="SERINE PROTEASE FAMILY S10 SERINE CARBOXYPEPTIDASE"/>
    <property type="match status" value="1"/>
</dbReference>
<evidence type="ECO:0000313" key="8">
    <source>
        <dbReference type="Proteomes" id="UP000016933"/>
    </source>
</evidence>
<evidence type="ECO:0000256" key="6">
    <source>
        <dbReference type="SAM" id="SignalP"/>
    </source>
</evidence>
<dbReference type="STRING" id="675120.N1PSQ3"/>
<evidence type="ECO:0000313" key="7">
    <source>
        <dbReference type="EMBL" id="EME45963.1"/>
    </source>
</evidence>
<keyword evidence="3" id="KW-0645">Protease</keyword>
<comment type="similarity">
    <text evidence="1">Belongs to the peptidase S10 family.</text>
</comment>
<dbReference type="GO" id="GO:0000324">
    <property type="term" value="C:fungal-type vacuole"/>
    <property type="evidence" value="ECO:0007669"/>
    <property type="project" value="TreeGrafter"/>
</dbReference>
<dbReference type="SUPFAM" id="SSF53474">
    <property type="entry name" value="alpha/beta-Hydrolases"/>
    <property type="match status" value="1"/>
</dbReference>
<evidence type="ECO:0000256" key="1">
    <source>
        <dbReference type="ARBA" id="ARBA00009431"/>
    </source>
</evidence>
<dbReference type="Proteomes" id="UP000016933">
    <property type="component" value="Unassembled WGS sequence"/>
</dbReference>
<dbReference type="GO" id="GO:0006508">
    <property type="term" value="P:proteolysis"/>
    <property type="evidence" value="ECO:0007669"/>
    <property type="project" value="UniProtKB-KW"/>
</dbReference>
<reference evidence="7 8" key="2">
    <citation type="journal article" date="2012" name="PLoS Pathog.">
        <title>Diverse lifestyles and strategies of plant pathogenesis encoded in the genomes of eighteen Dothideomycetes fungi.</title>
        <authorList>
            <person name="Ohm R.A."/>
            <person name="Feau N."/>
            <person name="Henrissat B."/>
            <person name="Schoch C.L."/>
            <person name="Horwitz B.A."/>
            <person name="Barry K.W."/>
            <person name="Condon B.J."/>
            <person name="Copeland A.C."/>
            <person name="Dhillon B."/>
            <person name="Glaser F."/>
            <person name="Hesse C.N."/>
            <person name="Kosti I."/>
            <person name="LaButti K."/>
            <person name="Lindquist E.A."/>
            <person name="Lucas S."/>
            <person name="Salamov A.A."/>
            <person name="Bradshaw R.E."/>
            <person name="Ciuffetti L."/>
            <person name="Hamelin R.C."/>
            <person name="Kema G.H.J."/>
            <person name="Lawrence C."/>
            <person name="Scott J.A."/>
            <person name="Spatafora J.W."/>
            <person name="Turgeon B.G."/>
            <person name="de Wit P.J.G.M."/>
            <person name="Zhong S."/>
            <person name="Goodwin S.B."/>
            <person name="Grigoriev I.V."/>
        </authorList>
    </citation>
    <scope>NUCLEOTIDE SEQUENCE [LARGE SCALE GENOMIC DNA]</scope>
    <source>
        <strain evidence="8">NZE10 / CBS 128990</strain>
    </source>
</reference>
<dbReference type="EMBL" id="KB446537">
    <property type="protein sequence ID" value="EME45963.1"/>
    <property type="molecule type" value="Genomic_DNA"/>
</dbReference>
<dbReference type="GO" id="GO:0004185">
    <property type="term" value="F:serine-type carboxypeptidase activity"/>
    <property type="evidence" value="ECO:0007669"/>
    <property type="project" value="InterPro"/>
</dbReference>
<protein>
    <recommendedName>
        <fullName evidence="9">Carboxypeptidase</fullName>
    </recommendedName>
</protein>
<dbReference type="InterPro" id="IPR001563">
    <property type="entry name" value="Peptidase_S10"/>
</dbReference>